<feature type="transmembrane region" description="Helical" evidence="15">
    <location>
        <begin position="487"/>
        <end position="508"/>
    </location>
</feature>
<dbReference type="PANTHER" id="PTHR24093:SF369">
    <property type="entry name" value="CALCIUM-TRANSPORTING ATPASE"/>
    <property type="match status" value="1"/>
</dbReference>
<dbReference type="GO" id="GO:0046872">
    <property type="term" value="F:metal ion binding"/>
    <property type="evidence" value="ECO:0007669"/>
    <property type="project" value="UniProtKB-KW"/>
</dbReference>
<dbReference type="Gene3D" id="3.40.50.1000">
    <property type="entry name" value="HAD superfamily/HAD-like"/>
    <property type="match status" value="1"/>
</dbReference>
<dbReference type="FunFam" id="3.40.50.1000:FF:000018">
    <property type="entry name" value="Calcium-transporting ATPase"/>
    <property type="match status" value="1"/>
</dbReference>
<dbReference type="GO" id="GO:0012505">
    <property type="term" value="C:endomembrane system"/>
    <property type="evidence" value="ECO:0007669"/>
    <property type="project" value="UniProtKB-SubCell"/>
</dbReference>
<accession>A0A061RG35</accession>
<dbReference type="InterPro" id="IPR006068">
    <property type="entry name" value="ATPase_P-typ_cation-transptr_C"/>
</dbReference>
<evidence type="ECO:0000256" key="9">
    <source>
        <dbReference type="ARBA" id="ARBA00022840"/>
    </source>
</evidence>
<dbReference type="PRINTS" id="PR00120">
    <property type="entry name" value="HATPASE"/>
</dbReference>
<name>A0A061RG35_9CHLO</name>
<dbReference type="InterPro" id="IPR023214">
    <property type="entry name" value="HAD_sf"/>
</dbReference>
<keyword evidence="12 15" id="KW-1133">Transmembrane helix</keyword>
<dbReference type="PANTHER" id="PTHR24093">
    <property type="entry name" value="CATION TRANSPORTING ATPASE"/>
    <property type="match status" value="1"/>
</dbReference>
<proteinExistence type="predicted"/>
<dbReference type="NCBIfam" id="TIGR01494">
    <property type="entry name" value="ATPase_P-type"/>
    <property type="match status" value="1"/>
</dbReference>
<keyword evidence="10" id="KW-0460">Magnesium</keyword>
<organism evidence="17">
    <name type="scientific">Tetraselmis sp. GSL018</name>
    <dbReference type="NCBI Taxonomy" id="582737"/>
    <lineage>
        <taxon>Eukaryota</taxon>
        <taxon>Viridiplantae</taxon>
        <taxon>Chlorophyta</taxon>
        <taxon>core chlorophytes</taxon>
        <taxon>Chlorodendrophyceae</taxon>
        <taxon>Chlorodendrales</taxon>
        <taxon>Chlorodendraceae</taxon>
        <taxon>Tetraselmis</taxon>
    </lineage>
</organism>
<dbReference type="InterPro" id="IPR023298">
    <property type="entry name" value="ATPase_P-typ_TM_dom_sf"/>
</dbReference>
<evidence type="ECO:0000256" key="4">
    <source>
        <dbReference type="ARBA" id="ARBA00022568"/>
    </source>
</evidence>
<sequence length="559" mass="60077">MSSAAIAEPGGGRCRLHVKGAAEIVLRRCIAAVVDASGSRANIAADENLRRCIEAHITGMASRGLRTLAIAVRPDAPLPATDADVAGLEEELTLLSVVGIKDPVRTGVPATITACQQAGINVRMVTGDNIHTAKHIARECGLLTPDGVAMEGPTFRSLPDTELLRQIPRLQVLARSSPEDKHRLVSLLQSQKEVVAVTGDGTNDAPALKEADVGLAMGISGTDVAKEASDIVILDDNFKSIVKAVQWGRCIFGNIRKFLQFQLTVNVVALTIAFLAAVTGKGEPLNVLQLLWVNLIMDSLAALALATENPTPDLLRHKPHGRHESLLSSPMKYHILVQSLYQVAWLLFLLFGLPELGIARYAAPCRVSCKEWEPGCRCIVAVPESAAATLQGSICRDHNEIEKHNHEVLRAQREAINSVLFNTFIFMQLFNEVSSRKVRGEINVFAGLLGNIIFFMVVTVTLAMQIVIMQTPLAVVFKVLPQSWQEWVFAICVGAGGMAVCLLSKLAARPFVGRATPAAAGGERRLPPEAEATSVKLHALVPLGRIEVPDGEEPAQPAA</sequence>
<keyword evidence="14 15" id="KW-0472">Membrane</keyword>
<feature type="transmembrane region" description="Helical" evidence="15">
    <location>
        <begin position="258"/>
        <end position="278"/>
    </location>
</feature>
<dbReference type="EMBL" id="GBEZ01015215">
    <property type="protein sequence ID" value="JAC70928.1"/>
    <property type="molecule type" value="Transcribed_RNA"/>
</dbReference>
<evidence type="ECO:0000256" key="1">
    <source>
        <dbReference type="ARBA" id="ARBA00004127"/>
    </source>
</evidence>
<evidence type="ECO:0000256" key="15">
    <source>
        <dbReference type="SAM" id="Phobius"/>
    </source>
</evidence>
<protein>
    <recommendedName>
        <fullName evidence="2">P-type Ca(2+) transporter</fullName>
        <ecNumber evidence="2">7.2.2.10</ecNumber>
    </recommendedName>
</protein>
<keyword evidence="13" id="KW-0406">Ion transport</keyword>
<dbReference type="Pfam" id="PF08282">
    <property type="entry name" value="Hydrolase_3"/>
    <property type="match status" value="1"/>
</dbReference>
<evidence type="ECO:0000256" key="12">
    <source>
        <dbReference type="ARBA" id="ARBA00022989"/>
    </source>
</evidence>
<evidence type="ECO:0000256" key="14">
    <source>
        <dbReference type="ARBA" id="ARBA00023136"/>
    </source>
</evidence>
<evidence type="ECO:0000256" key="3">
    <source>
        <dbReference type="ARBA" id="ARBA00022448"/>
    </source>
</evidence>
<dbReference type="EC" id="7.2.2.10" evidence="2"/>
<evidence type="ECO:0000256" key="6">
    <source>
        <dbReference type="ARBA" id="ARBA00022723"/>
    </source>
</evidence>
<evidence type="ECO:0000256" key="7">
    <source>
        <dbReference type="ARBA" id="ARBA00022741"/>
    </source>
</evidence>
<dbReference type="SUPFAM" id="SSF81665">
    <property type="entry name" value="Calcium ATPase, transmembrane domain M"/>
    <property type="match status" value="1"/>
</dbReference>
<evidence type="ECO:0000256" key="8">
    <source>
        <dbReference type="ARBA" id="ARBA00022837"/>
    </source>
</evidence>
<keyword evidence="7" id="KW-0547">Nucleotide-binding</keyword>
<reference evidence="17" key="1">
    <citation type="submission" date="2014-05" db="EMBL/GenBank/DDBJ databases">
        <title>The transcriptome of the halophilic microalga Tetraselmis sp. GSL018 isolated from the Great Salt Lake, Utah.</title>
        <authorList>
            <person name="Jinkerson R.E."/>
            <person name="D'Adamo S."/>
            <person name="Posewitz M.C."/>
        </authorList>
    </citation>
    <scope>NUCLEOTIDE SEQUENCE</scope>
    <source>
        <strain evidence="17">GSL018</strain>
    </source>
</reference>
<keyword evidence="5 15" id="KW-0812">Transmembrane</keyword>
<keyword evidence="8" id="KW-0106">Calcium</keyword>
<gene>
    <name evidence="17" type="ORF">TSPGSL018_3076</name>
</gene>
<evidence type="ECO:0000313" key="17">
    <source>
        <dbReference type="EMBL" id="JAC70928.1"/>
    </source>
</evidence>
<evidence type="ECO:0000256" key="10">
    <source>
        <dbReference type="ARBA" id="ARBA00022842"/>
    </source>
</evidence>
<dbReference type="AlphaFoldDB" id="A0A061RG35"/>
<keyword evidence="4" id="KW-0109">Calcium transport</keyword>
<evidence type="ECO:0000256" key="13">
    <source>
        <dbReference type="ARBA" id="ARBA00023065"/>
    </source>
</evidence>
<keyword evidence="9" id="KW-0067">ATP-binding</keyword>
<dbReference type="Pfam" id="PF00689">
    <property type="entry name" value="Cation_ATPase_C"/>
    <property type="match status" value="1"/>
</dbReference>
<dbReference type="InterPro" id="IPR036412">
    <property type="entry name" value="HAD-like_sf"/>
</dbReference>
<dbReference type="InterPro" id="IPR023299">
    <property type="entry name" value="ATPase_P-typ_cyto_dom_N"/>
</dbReference>
<dbReference type="SUPFAM" id="SSF56784">
    <property type="entry name" value="HAD-like"/>
    <property type="match status" value="1"/>
</dbReference>
<dbReference type="GO" id="GO:0016887">
    <property type="term" value="F:ATP hydrolysis activity"/>
    <property type="evidence" value="ECO:0007669"/>
    <property type="project" value="InterPro"/>
</dbReference>
<dbReference type="GO" id="GO:0005388">
    <property type="term" value="F:P-type calcium transporter activity"/>
    <property type="evidence" value="ECO:0007669"/>
    <property type="project" value="UniProtKB-EC"/>
</dbReference>
<dbReference type="InterPro" id="IPR001757">
    <property type="entry name" value="P_typ_ATPase"/>
</dbReference>
<comment type="subcellular location">
    <subcellularLocation>
        <location evidence="1">Endomembrane system</location>
        <topology evidence="1">Multi-pass membrane protein</topology>
    </subcellularLocation>
</comment>
<dbReference type="GO" id="GO:0005524">
    <property type="term" value="F:ATP binding"/>
    <property type="evidence" value="ECO:0007669"/>
    <property type="project" value="UniProtKB-KW"/>
</dbReference>
<feature type="transmembrane region" description="Helical" evidence="15">
    <location>
        <begin position="444"/>
        <end position="467"/>
    </location>
</feature>
<dbReference type="PRINTS" id="PR00119">
    <property type="entry name" value="CATATPASE"/>
</dbReference>
<keyword evidence="6" id="KW-0479">Metal-binding</keyword>
<dbReference type="Gene3D" id="1.20.1110.10">
    <property type="entry name" value="Calcium-transporting ATPase, transmembrane domain"/>
    <property type="match status" value="1"/>
</dbReference>
<keyword evidence="11" id="KW-1278">Translocase</keyword>
<keyword evidence="3" id="KW-0813">Transport</keyword>
<evidence type="ECO:0000256" key="5">
    <source>
        <dbReference type="ARBA" id="ARBA00022692"/>
    </source>
</evidence>
<feature type="transmembrane region" description="Helical" evidence="15">
    <location>
        <begin position="290"/>
        <end position="307"/>
    </location>
</feature>
<evidence type="ECO:0000256" key="2">
    <source>
        <dbReference type="ARBA" id="ARBA00012790"/>
    </source>
</evidence>
<feature type="domain" description="Cation-transporting P-type ATPase C-terminal" evidence="16">
    <location>
        <begin position="283"/>
        <end position="506"/>
    </location>
</feature>
<dbReference type="Pfam" id="PF13246">
    <property type="entry name" value="Cation_ATPase"/>
    <property type="match status" value="1"/>
</dbReference>
<evidence type="ECO:0000256" key="11">
    <source>
        <dbReference type="ARBA" id="ARBA00022967"/>
    </source>
</evidence>
<dbReference type="Gene3D" id="3.40.1110.10">
    <property type="entry name" value="Calcium-transporting ATPase, cytoplasmic domain N"/>
    <property type="match status" value="1"/>
</dbReference>
<feature type="transmembrane region" description="Helical" evidence="15">
    <location>
        <begin position="333"/>
        <end position="353"/>
    </location>
</feature>
<evidence type="ECO:0000259" key="16">
    <source>
        <dbReference type="Pfam" id="PF00689"/>
    </source>
</evidence>
<dbReference type="GO" id="GO:0005886">
    <property type="term" value="C:plasma membrane"/>
    <property type="evidence" value="ECO:0007669"/>
    <property type="project" value="TreeGrafter"/>
</dbReference>